<comment type="caution">
    <text evidence="5">The sequence shown here is derived from an EMBL/GenBank/DDBJ whole genome shotgun (WGS) entry which is preliminary data.</text>
</comment>
<keyword evidence="6" id="KW-1185">Reference proteome</keyword>
<accession>A0A9P3H822</accession>
<evidence type="ECO:0000256" key="2">
    <source>
        <dbReference type="PROSITE-ProRule" id="PRU00192"/>
    </source>
</evidence>
<evidence type="ECO:0000259" key="4">
    <source>
        <dbReference type="PROSITE" id="PS50002"/>
    </source>
</evidence>
<dbReference type="PANTHER" id="PTHR47679:SF2">
    <property type="entry name" value="C-TERMINAL OF ROC (COR) DOMAIN-CONTAINING PROTEIN"/>
    <property type="match status" value="1"/>
</dbReference>
<evidence type="ECO:0000313" key="5">
    <source>
        <dbReference type="EMBL" id="GJJ71776.1"/>
    </source>
</evidence>
<dbReference type="Gene3D" id="3.80.10.10">
    <property type="entry name" value="Ribonuclease Inhibitor"/>
    <property type="match status" value="1"/>
</dbReference>
<feature type="domain" description="SH3" evidence="4">
    <location>
        <begin position="1468"/>
        <end position="1527"/>
    </location>
</feature>
<protein>
    <recommendedName>
        <fullName evidence="4">SH3 domain-containing protein</fullName>
    </recommendedName>
</protein>
<reference evidence="5" key="1">
    <citation type="submission" date="2021-11" db="EMBL/GenBank/DDBJ databases">
        <authorList>
            <person name="Herlambang A."/>
            <person name="Guo Y."/>
            <person name="Takashima Y."/>
            <person name="Nishizawa T."/>
        </authorList>
    </citation>
    <scope>NUCLEOTIDE SEQUENCE</scope>
    <source>
        <strain evidence="5">E1425</strain>
    </source>
</reference>
<gene>
    <name evidence="5" type="ORF">EMPS_04133</name>
</gene>
<evidence type="ECO:0000256" key="1">
    <source>
        <dbReference type="ARBA" id="ARBA00022443"/>
    </source>
</evidence>
<feature type="region of interest" description="Disordered" evidence="3">
    <location>
        <begin position="1528"/>
        <end position="1553"/>
    </location>
</feature>
<feature type="compositionally biased region" description="Acidic residues" evidence="3">
    <location>
        <begin position="1530"/>
        <end position="1542"/>
    </location>
</feature>
<dbReference type="PANTHER" id="PTHR47679">
    <property type="entry name" value="PROTEIN TORNADO 1"/>
    <property type="match status" value="1"/>
</dbReference>
<sequence>MAMAIPNSGDAEDFHQLFQWPGGDVKAVQAEFDPETGKNVVFFQDILPPSYQGNVYIQDDMKIVRCLKDKSRKLLEPLRIECVPNKVLKVVPFEHPVVEHSASDSTAVAVSLSNQNALGPVAESATQPMRASMNGQLLVDIAHGVKEVIDTQHKNHAETVDMMKTTHNWLALILDRANAIFRLTYELHEYPIPRLFVILPGRNSFTDRLNPLVDKYRLYFLCECDLSVSGNGGRSQPHIHFAKHDGYDLERPTEFFKKYGPYILTLLQLLRFSVSAGSFAVPHIAGIGKGLQKGIEEFESAAKDQLKQKVDEAIVFLKDLPTRNQVETGNDVDSLNYDVEKIEALEGADLRHLASFLKTRDETQVLGNLYRLARPDGTIKWVCLDHYREEYKAIDRKHFMEFVDTNNGTYYSNEGKVEIRLSSKQMASQFYQQLVKARFVHELVVTLDWYTTLDDFKDFKAVMSSLPTILSLTVDCCNTQSRLRDLVTRGTPSSVLHKIMAGLGLQSFSIRNCSEFLSQVEKLNLHNQLRKIDVGAGIEGRTQMNLISSLIKKSPRLRHLIIQLPDLPSALLLYAKADRYQFKGASVLEARVETGEILTGEIQGNSFADISLSTMDCTKDIAALSFITKLATAINVTSDMDHLAQFLSKAKDLKEIILQVEAGRFFDARGSIVENGKGIRRSYFHDKDKNNILIMSDIRDLSTAEIDLVDDSSDFDRLLDVFGAAPRSCGKSVALTNDIFARLERNTRKISRINFLQMDISILDDKGVDNAILVIQRSALEELSIQVSTRLKTFSADSSLLWRLIKEVTPKLKDALLDVHCLEGQICQFFKSIRSFVSSDMGGRLQLSDGVNSIFLTDIQDNETADISICNDNLDIPVEEFYEMFRCLPSMLGVYTLISDSVISFLDKLIQPEDTNLKSLTVDPRILRRDAKDLTIDIIGRCTLDSLDVQYYKDDVDFIVQMARNLRNGKLTLHCTTELIPTNLEYLRVALSSDGTERCLRLTDEANTIIFDNVCVAQFRLHNNWTSTTGNEFFSVDEAVSEAQVSITSEMLDRMEQWTRVFPSTYKQISVDTSELNTINVGDMIHVISRSKLSSLTVFCSNGSQMKKELRNLFLLRVLPYLVSSKLYIHCPVKEFAELWQLTRVFESQDESKWEHHLCDGQRSLDILPNAPPKLILRGPRATHHNDIPLDYFDFSNDLGDTLFDLGDYVEHLDTESVLLSEKDAALWCERVSSKPPSSLRTLRLSSTSLTERVFDSLRQILVRSHHLTHFAFVCECNETIPEVVVSMLQQNNGIIHELVLRGSEIEKWIQELATSFSDRDVFPVMTSLRIALDGQILGRDAASWMFSMRRLILTPPKLKILHLRNVNQSSMLWISFFQFLKGKSLEELDLSGSDVSEQDIFAANYWLEEPLKILNLKGTRVHSSSLDKIRSLARGRPLEILLNPPKVTMTAQDTTTKKGLESKAALEVQVTVRALYDFESEDVTNLALKEGDIIQVLAQLESGWWAGYCQGRQGWFPSNYVEIVKEDGEGNQDEEEGEEEEEKKAGEEQKATEAAVGPLMVVRRSRVV</sequence>
<dbReference type="InterPro" id="IPR001452">
    <property type="entry name" value="SH3_domain"/>
</dbReference>
<dbReference type="EMBL" id="BQFW01000006">
    <property type="protein sequence ID" value="GJJ71776.1"/>
    <property type="molecule type" value="Genomic_DNA"/>
</dbReference>
<dbReference type="InterPro" id="IPR032675">
    <property type="entry name" value="LRR_dom_sf"/>
</dbReference>
<dbReference type="Gene3D" id="2.30.30.40">
    <property type="entry name" value="SH3 Domains"/>
    <property type="match status" value="1"/>
</dbReference>
<dbReference type="Pfam" id="PF00018">
    <property type="entry name" value="SH3_1"/>
    <property type="match status" value="1"/>
</dbReference>
<dbReference type="Proteomes" id="UP000827284">
    <property type="component" value="Unassembled WGS sequence"/>
</dbReference>
<evidence type="ECO:0000256" key="3">
    <source>
        <dbReference type="SAM" id="MobiDB-lite"/>
    </source>
</evidence>
<dbReference type="FunFam" id="2.30.30.40:FF:000072">
    <property type="entry name" value="Unconventional Myosin IB"/>
    <property type="match status" value="1"/>
</dbReference>
<dbReference type="SUPFAM" id="SSF52047">
    <property type="entry name" value="RNI-like"/>
    <property type="match status" value="1"/>
</dbReference>
<dbReference type="InterPro" id="IPR036028">
    <property type="entry name" value="SH3-like_dom_sf"/>
</dbReference>
<dbReference type="PROSITE" id="PS50002">
    <property type="entry name" value="SH3"/>
    <property type="match status" value="1"/>
</dbReference>
<evidence type="ECO:0000313" key="6">
    <source>
        <dbReference type="Proteomes" id="UP000827284"/>
    </source>
</evidence>
<dbReference type="OrthoDB" id="10255964at2759"/>
<dbReference type="SMART" id="SM00326">
    <property type="entry name" value="SH3"/>
    <property type="match status" value="1"/>
</dbReference>
<feature type="compositionally biased region" description="Basic and acidic residues" evidence="3">
    <location>
        <begin position="1543"/>
        <end position="1552"/>
    </location>
</feature>
<organism evidence="5 6">
    <name type="scientific">Entomortierella parvispora</name>
    <dbReference type="NCBI Taxonomy" id="205924"/>
    <lineage>
        <taxon>Eukaryota</taxon>
        <taxon>Fungi</taxon>
        <taxon>Fungi incertae sedis</taxon>
        <taxon>Mucoromycota</taxon>
        <taxon>Mortierellomycotina</taxon>
        <taxon>Mortierellomycetes</taxon>
        <taxon>Mortierellales</taxon>
        <taxon>Mortierellaceae</taxon>
        <taxon>Entomortierella</taxon>
    </lineage>
</organism>
<name>A0A9P3H822_9FUNG</name>
<dbReference type="PRINTS" id="PR00452">
    <property type="entry name" value="SH3DOMAIN"/>
</dbReference>
<proteinExistence type="predicted"/>
<keyword evidence="1 2" id="KW-0728">SH3 domain</keyword>
<reference evidence="5" key="2">
    <citation type="journal article" date="2022" name="Microbiol. Resour. Announc.">
        <title>Whole-Genome Sequence of Entomortierella parvispora E1425, a Mucoromycotan Fungus Associated with Burkholderiaceae-Related Endosymbiotic Bacteria.</title>
        <authorList>
            <person name="Herlambang A."/>
            <person name="Guo Y."/>
            <person name="Takashima Y."/>
            <person name="Narisawa K."/>
            <person name="Ohta H."/>
            <person name="Nishizawa T."/>
        </authorList>
    </citation>
    <scope>NUCLEOTIDE SEQUENCE</scope>
    <source>
        <strain evidence="5">E1425</strain>
    </source>
</reference>
<dbReference type="SUPFAM" id="SSF50044">
    <property type="entry name" value="SH3-domain"/>
    <property type="match status" value="1"/>
</dbReference>